<dbReference type="EMBL" id="LAZR01065640">
    <property type="protein sequence ID" value="KKK55145.1"/>
    <property type="molecule type" value="Genomic_DNA"/>
</dbReference>
<reference evidence="1" key="1">
    <citation type="journal article" date="2015" name="Nature">
        <title>Complex archaea that bridge the gap between prokaryotes and eukaryotes.</title>
        <authorList>
            <person name="Spang A."/>
            <person name="Saw J.H."/>
            <person name="Jorgensen S.L."/>
            <person name="Zaremba-Niedzwiedzka K."/>
            <person name="Martijn J."/>
            <person name="Lind A.E."/>
            <person name="van Eijk R."/>
            <person name="Schleper C."/>
            <person name="Guy L."/>
            <person name="Ettema T.J."/>
        </authorList>
    </citation>
    <scope>NUCLEOTIDE SEQUENCE</scope>
</reference>
<accession>A0A0F8X2R5</accession>
<name>A0A0F8X2R5_9ZZZZ</name>
<gene>
    <name evidence="1" type="ORF">LCGC14_3077540</name>
</gene>
<dbReference type="AlphaFoldDB" id="A0A0F8X2R5"/>
<sequence length="80" mass="8641">MTQLTIGLSGRISVIFRPDTEEEGRQIIRAVESQPELLEKGNRVIAAWLNAETGCNIAAISAELGNLRAAIAKAETYSRG</sequence>
<proteinExistence type="predicted"/>
<protein>
    <submittedName>
        <fullName evidence="1">Uncharacterized protein</fullName>
    </submittedName>
</protein>
<organism evidence="1">
    <name type="scientific">marine sediment metagenome</name>
    <dbReference type="NCBI Taxonomy" id="412755"/>
    <lineage>
        <taxon>unclassified sequences</taxon>
        <taxon>metagenomes</taxon>
        <taxon>ecological metagenomes</taxon>
    </lineage>
</organism>
<comment type="caution">
    <text evidence="1">The sequence shown here is derived from an EMBL/GenBank/DDBJ whole genome shotgun (WGS) entry which is preliminary data.</text>
</comment>
<evidence type="ECO:0000313" key="1">
    <source>
        <dbReference type="EMBL" id="KKK55145.1"/>
    </source>
</evidence>